<evidence type="ECO:0000313" key="1">
    <source>
        <dbReference type="EMBL" id="AAQ17685.1"/>
    </source>
</evidence>
<dbReference type="KEGG" id="vg:2658046"/>
<organism evidence="1 2">
    <name type="scientific">Aeromonas phage Aeh1</name>
    <dbReference type="NCBI Taxonomy" id="2880362"/>
    <lineage>
        <taxon>Viruses</taxon>
        <taxon>Duplodnaviria</taxon>
        <taxon>Heunggongvirae</taxon>
        <taxon>Uroviricota</taxon>
        <taxon>Caudoviricetes</taxon>
        <taxon>Pantevenvirales</taxon>
        <taxon>Straboviridae</taxon>
        <taxon>Cinqassovirus</taxon>
        <taxon>Cinqassovirus aeh1</taxon>
    </lineage>
</organism>
<dbReference type="EMBL" id="AY266303">
    <property type="protein sequence ID" value="AAQ17685.1"/>
    <property type="molecule type" value="Genomic_DNA"/>
</dbReference>
<accession>Q76Z61</accession>
<keyword evidence="2" id="KW-1185">Reference proteome</keyword>
<dbReference type="RefSeq" id="NP_943908.1">
    <property type="nucleotide sequence ID" value="NC_005260.1"/>
</dbReference>
<protein>
    <submittedName>
        <fullName evidence="1">Uncharacterized protein</fullName>
    </submittedName>
</protein>
<gene>
    <name evidence="1" type="ORF">Aeh1ORF028c</name>
</gene>
<name>Q76Z61_9CAUD</name>
<sequence length="95" mass="10157">MSQTIPNATVGKSWVSLNATANIPVGTQFKIQNLNPRVAGILAEGTRPLESSRDGDMLNGRMYFGSQVIASSGSLEVWCRSESDVATIELSVSKL</sequence>
<proteinExistence type="predicted"/>
<dbReference type="Proteomes" id="UP000002555">
    <property type="component" value="Segment"/>
</dbReference>
<reference evidence="1 2" key="1">
    <citation type="journal article" date="2001" name="J. Bacteriol.">
        <title>Phylogeny of the major head and tail genes of the wide-ranging T4-type bacteriophages.</title>
        <authorList>
            <person name="Tetart F."/>
            <person name="Desplats C."/>
            <person name="Kutateladze M."/>
            <person name="Monod C."/>
            <person name="Ackermann H.W."/>
            <person name="Krisch H.M."/>
        </authorList>
    </citation>
    <scope>NUCLEOTIDE SEQUENCE</scope>
</reference>
<evidence type="ECO:0000313" key="2">
    <source>
        <dbReference type="Proteomes" id="UP000002555"/>
    </source>
</evidence>